<feature type="transmembrane region" description="Helical" evidence="7">
    <location>
        <begin position="6"/>
        <end position="28"/>
    </location>
</feature>
<accession>A0ABM1T5L3</accession>
<dbReference type="Proteomes" id="UP000694941">
    <property type="component" value="Unplaced"/>
</dbReference>
<evidence type="ECO:0000256" key="6">
    <source>
        <dbReference type="ARBA" id="ARBA00023136"/>
    </source>
</evidence>
<sequence>MDEVIVLLLLSVTMFMGCYMAGVIPLVVTLSGDKLQLVTVLGAGMLVGTALSVIIPEGVNMLYSSHLALIRNQLLREQQITTDKAQLSSSLEKEHSLHILTDIGETHSVIGVTLVLGFIFMLLIDQIGSAYTRISNSDAEAGPKEDRYRITATLGLVVHAAADGIALGAAVTTSHTDIEMIVFLAIMLHKAPAAFGLVTFLLHEGLDRNRIRKHLLIFALAAPLLAVITYFSISQLSFQIVREITIWLDWNVPPLDLAGKSTIRSISDLHTPYEKWSFECSLTKNFIMVASFVKGANFRIKCYNLVRVVSLFFLTIIWD</sequence>
<evidence type="ECO:0000256" key="2">
    <source>
        <dbReference type="ARBA" id="ARBA00004394"/>
    </source>
</evidence>
<dbReference type="GeneID" id="106466855"/>
<dbReference type="PANTHER" id="PTHR16133">
    <property type="entry name" value="SOLUTE CARRIER FAMILY 39 ZINC TRANSPORTER , MEMBER 9-RELATED"/>
    <property type="match status" value="1"/>
</dbReference>
<evidence type="ECO:0000256" key="1">
    <source>
        <dbReference type="ARBA" id="ARBA00004127"/>
    </source>
</evidence>
<keyword evidence="3 7" id="KW-0812">Transmembrane</keyword>
<comment type="subcellular location">
    <subcellularLocation>
        <location evidence="1">Endomembrane system</location>
        <topology evidence="1">Multi-pass membrane protein</topology>
    </subcellularLocation>
    <subcellularLocation>
        <location evidence="2">Golgi apparatus membrane</location>
    </subcellularLocation>
</comment>
<dbReference type="InterPro" id="IPR045891">
    <property type="entry name" value="ZIP9"/>
</dbReference>
<evidence type="ECO:0000256" key="5">
    <source>
        <dbReference type="ARBA" id="ARBA00023034"/>
    </source>
</evidence>
<feature type="transmembrane region" description="Helical" evidence="7">
    <location>
        <begin position="106"/>
        <end position="124"/>
    </location>
</feature>
<evidence type="ECO:0000313" key="9">
    <source>
        <dbReference type="RefSeq" id="XP_022251169.1"/>
    </source>
</evidence>
<feature type="transmembrane region" description="Helical" evidence="7">
    <location>
        <begin position="214"/>
        <end position="233"/>
    </location>
</feature>
<dbReference type="RefSeq" id="XP_022251169.1">
    <property type="nucleotide sequence ID" value="XM_022395461.1"/>
</dbReference>
<dbReference type="InterPro" id="IPR003689">
    <property type="entry name" value="ZIP"/>
</dbReference>
<proteinExistence type="predicted"/>
<evidence type="ECO:0000313" key="8">
    <source>
        <dbReference type="Proteomes" id="UP000694941"/>
    </source>
</evidence>
<dbReference type="Pfam" id="PF02535">
    <property type="entry name" value="Zip"/>
    <property type="match status" value="2"/>
</dbReference>
<dbReference type="PANTHER" id="PTHR16133:SF0">
    <property type="entry name" value="ZINC_IRON REGULATED TRANSPORTER-RELATED PROTEIN 102B, ISOFORM E"/>
    <property type="match status" value="1"/>
</dbReference>
<organism evidence="8 9">
    <name type="scientific">Limulus polyphemus</name>
    <name type="common">Atlantic horseshoe crab</name>
    <dbReference type="NCBI Taxonomy" id="6850"/>
    <lineage>
        <taxon>Eukaryota</taxon>
        <taxon>Metazoa</taxon>
        <taxon>Ecdysozoa</taxon>
        <taxon>Arthropoda</taxon>
        <taxon>Chelicerata</taxon>
        <taxon>Merostomata</taxon>
        <taxon>Xiphosura</taxon>
        <taxon>Limulidae</taxon>
        <taxon>Limulus</taxon>
    </lineage>
</organism>
<feature type="transmembrane region" description="Helical" evidence="7">
    <location>
        <begin position="180"/>
        <end position="202"/>
    </location>
</feature>
<keyword evidence="6 7" id="KW-0472">Membrane</keyword>
<keyword evidence="8" id="KW-1185">Reference proteome</keyword>
<gene>
    <name evidence="9" type="primary">LOC106466855</name>
</gene>
<evidence type="ECO:0000256" key="4">
    <source>
        <dbReference type="ARBA" id="ARBA00022989"/>
    </source>
</evidence>
<evidence type="ECO:0000256" key="3">
    <source>
        <dbReference type="ARBA" id="ARBA00022692"/>
    </source>
</evidence>
<evidence type="ECO:0000256" key="7">
    <source>
        <dbReference type="SAM" id="Phobius"/>
    </source>
</evidence>
<keyword evidence="5" id="KW-0333">Golgi apparatus</keyword>
<feature type="transmembrane region" description="Helical" evidence="7">
    <location>
        <begin position="35"/>
        <end position="55"/>
    </location>
</feature>
<protein>
    <submittedName>
        <fullName evidence="9">Zinc transporter ZIP9-like isoform X1</fullName>
    </submittedName>
</protein>
<reference evidence="9" key="1">
    <citation type="submission" date="2025-08" db="UniProtKB">
        <authorList>
            <consortium name="RefSeq"/>
        </authorList>
    </citation>
    <scope>IDENTIFICATION</scope>
    <source>
        <tissue evidence="9">Muscle</tissue>
    </source>
</reference>
<feature type="transmembrane region" description="Helical" evidence="7">
    <location>
        <begin position="154"/>
        <end position="174"/>
    </location>
</feature>
<name>A0ABM1T5L3_LIMPO</name>
<keyword evidence="4 7" id="KW-1133">Transmembrane helix</keyword>